<comment type="caution">
    <text evidence="1">The sequence shown here is derived from an EMBL/GenBank/DDBJ whole genome shotgun (WGS) entry which is preliminary data.</text>
</comment>
<name>X1IZP3_9ZZZZ</name>
<feature type="non-terminal residue" evidence="1">
    <location>
        <position position="1"/>
    </location>
</feature>
<dbReference type="Gene3D" id="2.60.120.430">
    <property type="entry name" value="Galactose-binding lectin"/>
    <property type="match status" value="1"/>
</dbReference>
<sequence>TKVGFKKPYSGYYEPGKPGYNKDNVHSGLQSFRLVNAGSMCASKNKNWASFSMNLGPAINDSGKTKPLDVSDYQYLIFWAKTDNKDGAMVKVLFRDVEAKSYLPQATVSMVPPELNNSWRQYTVNLSKLRRQVNLTKLVHIGFGFGKDAGNPPGTVIYLDDVAFSGFKGEIKKVSHVPMPSVFPQHWPYGSVAATGWLIFVELNLNPFALN</sequence>
<dbReference type="SUPFAM" id="SSF49785">
    <property type="entry name" value="Galactose-binding domain-like"/>
    <property type="match status" value="1"/>
</dbReference>
<accession>X1IZP3</accession>
<protein>
    <recommendedName>
        <fullName evidence="2">CBM11 domain-containing protein</fullName>
    </recommendedName>
</protein>
<reference evidence="1" key="1">
    <citation type="journal article" date="2014" name="Front. Microbiol.">
        <title>High frequency of phylogenetically diverse reductive dehalogenase-homologous genes in deep subseafloor sedimentary metagenomes.</title>
        <authorList>
            <person name="Kawai M."/>
            <person name="Futagami T."/>
            <person name="Toyoda A."/>
            <person name="Takaki Y."/>
            <person name="Nishi S."/>
            <person name="Hori S."/>
            <person name="Arai W."/>
            <person name="Tsubouchi T."/>
            <person name="Morono Y."/>
            <person name="Uchiyama I."/>
            <person name="Ito T."/>
            <person name="Fujiyama A."/>
            <person name="Inagaki F."/>
            <person name="Takami H."/>
        </authorList>
    </citation>
    <scope>NUCLEOTIDE SEQUENCE</scope>
    <source>
        <strain evidence="1">Expedition CK06-06</strain>
    </source>
</reference>
<dbReference type="EMBL" id="BARU01036120">
    <property type="protein sequence ID" value="GAH87931.1"/>
    <property type="molecule type" value="Genomic_DNA"/>
</dbReference>
<proteinExistence type="predicted"/>
<dbReference type="InterPro" id="IPR008979">
    <property type="entry name" value="Galactose-bd-like_sf"/>
</dbReference>
<evidence type="ECO:0000313" key="1">
    <source>
        <dbReference type="EMBL" id="GAH87931.1"/>
    </source>
</evidence>
<evidence type="ECO:0008006" key="2">
    <source>
        <dbReference type="Google" id="ProtNLM"/>
    </source>
</evidence>
<organism evidence="1">
    <name type="scientific">marine sediment metagenome</name>
    <dbReference type="NCBI Taxonomy" id="412755"/>
    <lineage>
        <taxon>unclassified sequences</taxon>
        <taxon>metagenomes</taxon>
        <taxon>ecological metagenomes</taxon>
    </lineage>
</organism>
<dbReference type="AlphaFoldDB" id="X1IZP3"/>
<gene>
    <name evidence="1" type="ORF">S03H2_56471</name>
</gene>